<feature type="region of interest" description="Disordered" evidence="1">
    <location>
        <begin position="87"/>
        <end position="140"/>
    </location>
</feature>
<reference evidence="2 3" key="1">
    <citation type="journal article" date="2021" name="Elife">
        <title>Chloroplast acquisition without the gene transfer in kleptoplastic sea slugs, Plakobranchus ocellatus.</title>
        <authorList>
            <person name="Maeda T."/>
            <person name="Takahashi S."/>
            <person name="Yoshida T."/>
            <person name="Shimamura S."/>
            <person name="Takaki Y."/>
            <person name="Nagai Y."/>
            <person name="Toyoda A."/>
            <person name="Suzuki Y."/>
            <person name="Arimoto A."/>
            <person name="Ishii H."/>
            <person name="Satoh N."/>
            <person name="Nishiyama T."/>
            <person name="Hasebe M."/>
            <person name="Maruyama T."/>
            <person name="Minagawa J."/>
            <person name="Obokata J."/>
            <person name="Shigenobu S."/>
        </authorList>
    </citation>
    <scope>NUCLEOTIDE SEQUENCE [LARGE SCALE GENOMIC DNA]</scope>
</reference>
<organism evidence="2 3">
    <name type="scientific">Plakobranchus ocellatus</name>
    <dbReference type="NCBI Taxonomy" id="259542"/>
    <lineage>
        <taxon>Eukaryota</taxon>
        <taxon>Metazoa</taxon>
        <taxon>Spiralia</taxon>
        <taxon>Lophotrochozoa</taxon>
        <taxon>Mollusca</taxon>
        <taxon>Gastropoda</taxon>
        <taxon>Heterobranchia</taxon>
        <taxon>Euthyneura</taxon>
        <taxon>Panpulmonata</taxon>
        <taxon>Sacoglossa</taxon>
        <taxon>Placobranchoidea</taxon>
        <taxon>Plakobranchidae</taxon>
        <taxon>Plakobranchus</taxon>
    </lineage>
</organism>
<evidence type="ECO:0000256" key="1">
    <source>
        <dbReference type="SAM" id="MobiDB-lite"/>
    </source>
</evidence>
<dbReference type="Proteomes" id="UP000735302">
    <property type="component" value="Unassembled WGS sequence"/>
</dbReference>
<proteinExistence type="predicted"/>
<gene>
    <name evidence="2" type="ORF">PoB_003927900</name>
</gene>
<evidence type="ECO:0000313" key="3">
    <source>
        <dbReference type="Proteomes" id="UP000735302"/>
    </source>
</evidence>
<feature type="non-terminal residue" evidence="2">
    <location>
        <position position="140"/>
    </location>
</feature>
<keyword evidence="3" id="KW-1185">Reference proteome</keyword>
<evidence type="ECO:0000313" key="2">
    <source>
        <dbReference type="EMBL" id="GFO12774.1"/>
    </source>
</evidence>
<feature type="non-terminal residue" evidence="2">
    <location>
        <position position="1"/>
    </location>
</feature>
<sequence>QIFTLKSQKFASFRGAYPLPSHNGYFAPCTFIGKNSPSPGTLPFCSFWSGPDHNTSFTITTQGNRRCRKSFPYLPIKLVMMIRRDAARSERKQNSVRSGSQDYSAPDLRLLPEPTPQVSAHAPFALGPSNCTGNNSFTRP</sequence>
<feature type="compositionally biased region" description="Polar residues" evidence="1">
    <location>
        <begin position="129"/>
        <end position="140"/>
    </location>
</feature>
<comment type="caution">
    <text evidence="2">The sequence shown here is derived from an EMBL/GenBank/DDBJ whole genome shotgun (WGS) entry which is preliminary data.</text>
</comment>
<accession>A0AAV4B266</accession>
<dbReference type="AlphaFoldDB" id="A0AAV4B266"/>
<dbReference type="EMBL" id="BLXT01004460">
    <property type="protein sequence ID" value="GFO12774.1"/>
    <property type="molecule type" value="Genomic_DNA"/>
</dbReference>
<protein>
    <submittedName>
        <fullName evidence="2">Uncharacterized protein</fullName>
    </submittedName>
</protein>
<name>A0AAV4B266_9GAST</name>